<dbReference type="PANTHER" id="PTHR11441:SF0">
    <property type="entry name" value="THYMIDINE KINASE, CYTOSOLIC"/>
    <property type="match status" value="1"/>
</dbReference>
<feature type="binding site" evidence="8">
    <location>
        <position position="183"/>
    </location>
    <ligand>
        <name>Zn(2+)</name>
        <dbReference type="ChEBI" id="CHEBI:29105"/>
    </ligand>
</feature>
<evidence type="ECO:0000256" key="3">
    <source>
        <dbReference type="ARBA" id="ARBA00022634"/>
    </source>
</evidence>
<evidence type="ECO:0000256" key="9">
    <source>
        <dbReference type="PIRSR" id="PIRSR035805-1"/>
    </source>
</evidence>
<dbReference type="Pfam" id="PF00265">
    <property type="entry name" value="TK"/>
    <property type="match status" value="1"/>
</dbReference>
<dbReference type="NCBIfam" id="NF003300">
    <property type="entry name" value="PRK04296.1-5"/>
    <property type="match status" value="1"/>
</dbReference>
<evidence type="ECO:0000313" key="13">
    <source>
        <dbReference type="EMBL" id="CCB88400.1"/>
    </source>
</evidence>
<evidence type="ECO:0000256" key="1">
    <source>
        <dbReference type="ARBA" id="ARBA00007587"/>
    </source>
</evidence>
<dbReference type="KEGG" id="sng:SNE_A05230"/>
<reference evidence="13 14" key="1">
    <citation type="journal article" date="2011" name="Mol. Biol. Evol.">
        <title>Unity in variety--the pan-genome of the Chlamydiae.</title>
        <authorList>
            <person name="Collingro A."/>
            <person name="Tischler P."/>
            <person name="Weinmaier T."/>
            <person name="Penz T."/>
            <person name="Heinz E."/>
            <person name="Brunham R.C."/>
            <person name="Read T.D."/>
            <person name="Bavoil P.M."/>
            <person name="Sachse K."/>
            <person name="Kahane S."/>
            <person name="Friedman M.G."/>
            <person name="Rattei T."/>
            <person name="Myers G.S."/>
            <person name="Horn M."/>
        </authorList>
    </citation>
    <scope>NUCLEOTIDE SEQUENCE [LARGE SCALE GENOMIC DNA]</scope>
    <source>
        <strain evidence="14">ATCC VR-1471 / Z</strain>
    </source>
</reference>
<keyword evidence="8" id="KW-0479">Metal-binding</keyword>
<evidence type="ECO:0000256" key="10">
    <source>
        <dbReference type="PIRSR" id="PIRSR035805-2"/>
    </source>
</evidence>
<dbReference type="EC" id="2.7.1.21" evidence="2 8"/>
<comment type="subcellular location">
    <subcellularLocation>
        <location evidence="8">Cytoplasm</location>
    </subcellularLocation>
</comment>
<gene>
    <name evidence="8 13" type="primary">tdk</name>
    <name evidence="13" type="ordered locus">SNE_A05230</name>
</gene>
<keyword evidence="5 8" id="KW-0547">Nucleotide-binding</keyword>
<dbReference type="GO" id="GO:0046104">
    <property type="term" value="P:thymidine metabolic process"/>
    <property type="evidence" value="ECO:0007669"/>
    <property type="project" value="TreeGrafter"/>
</dbReference>
<feature type="binding site" evidence="8">
    <location>
        <begin position="88"/>
        <end position="91"/>
    </location>
    <ligand>
        <name>ATP</name>
        <dbReference type="ChEBI" id="CHEBI:30616"/>
    </ligand>
</feature>
<keyword evidence="8" id="KW-0963">Cytoplasm</keyword>
<evidence type="ECO:0000313" key="14">
    <source>
        <dbReference type="Proteomes" id="UP000000496"/>
    </source>
</evidence>
<dbReference type="SUPFAM" id="SSF52540">
    <property type="entry name" value="P-loop containing nucleoside triphosphate hydrolases"/>
    <property type="match status" value="1"/>
</dbReference>
<dbReference type="GO" id="GO:0005524">
    <property type="term" value="F:ATP binding"/>
    <property type="evidence" value="ECO:0007669"/>
    <property type="project" value="UniProtKB-UniRule"/>
</dbReference>
<keyword evidence="7 8" id="KW-0067">ATP-binding</keyword>
<dbReference type="eggNOG" id="COG1435">
    <property type="taxonomic scope" value="Bacteria"/>
</dbReference>
<dbReference type="Gene3D" id="3.30.60.20">
    <property type="match status" value="1"/>
</dbReference>
<dbReference type="OrthoDB" id="9781579at2"/>
<dbReference type="GO" id="GO:0005829">
    <property type="term" value="C:cytosol"/>
    <property type="evidence" value="ECO:0007669"/>
    <property type="project" value="TreeGrafter"/>
</dbReference>
<protein>
    <recommendedName>
        <fullName evidence="2 8">Thymidine kinase</fullName>
        <ecNumber evidence="2 8">2.7.1.21</ecNumber>
    </recommendedName>
</protein>
<feature type="binding site" evidence="8">
    <location>
        <position position="148"/>
    </location>
    <ligand>
        <name>Zn(2+)</name>
        <dbReference type="ChEBI" id="CHEBI:29105"/>
    </ligand>
</feature>
<keyword evidence="14" id="KW-1185">Reference proteome</keyword>
<dbReference type="PANTHER" id="PTHR11441">
    <property type="entry name" value="THYMIDINE KINASE"/>
    <property type="match status" value="1"/>
</dbReference>
<dbReference type="STRING" id="331113.SNE_A05230"/>
<keyword evidence="4 8" id="KW-0808">Transferase</keyword>
<dbReference type="HAMAP" id="MF_00124">
    <property type="entry name" value="Thymidine_kinase"/>
    <property type="match status" value="1"/>
</dbReference>
<feature type="binding site" evidence="8">
    <location>
        <begin position="9"/>
        <end position="16"/>
    </location>
    <ligand>
        <name>ATP</name>
        <dbReference type="ChEBI" id="CHEBI:30616"/>
    </ligand>
</feature>
<dbReference type="InterPro" id="IPR027417">
    <property type="entry name" value="P-loop_NTPase"/>
</dbReference>
<dbReference type="Proteomes" id="UP000000496">
    <property type="component" value="Chromosome gsn.131"/>
</dbReference>
<name>F8L6Q2_SIMNZ</name>
<evidence type="ECO:0000256" key="2">
    <source>
        <dbReference type="ARBA" id="ARBA00012118"/>
    </source>
</evidence>
<dbReference type="GO" id="GO:0071897">
    <property type="term" value="P:DNA biosynthetic process"/>
    <property type="evidence" value="ECO:0007669"/>
    <property type="project" value="UniProtKB-KW"/>
</dbReference>
<feature type="binding site" evidence="8">
    <location>
        <position position="146"/>
    </location>
    <ligand>
        <name>Zn(2+)</name>
        <dbReference type="ChEBI" id="CHEBI:29105"/>
    </ligand>
</feature>
<dbReference type="PIRSF" id="PIRSF035805">
    <property type="entry name" value="TK_cell"/>
    <property type="match status" value="1"/>
</dbReference>
<dbReference type="Gene3D" id="3.40.50.300">
    <property type="entry name" value="P-loop containing nucleotide triphosphate hydrolases"/>
    <property type="match status" value="1"/>
</dbReference>
<dbReference type="GO" id="GO:0008270">
    <property type="term" value="F:zinc ion binding"/>
    <property type="evidence" value="ECO:0007669"/>
    <property type="project" value="UniProtKB-UniRule"/>
</dbReference>
<dbReference type="InterPro" id="IPR001267">
    <property type="entry name" value="Thymidine_kinase"/>
</dbReference>
<comment type="subunit">
    <text evidence="8">Homotetramer.</text>
</comment>
<proteinExistence type="inferred from homology"/>
<dbReference type="GO" id="GO:0004797">
    <property type="term" value="F:thymidine kinase activity"/>
    <property type="evidence" value="ECO:0007669"/>
    <property type="project" value="UniProtKB-UniRule"/>
</dbReference>
<evidence type="ECO:0000256" key="5">
    <source>
        <dbReference type="ARBA" id="ARBA00022741"/>
    </source>
</evidence>
<comment type="catalytic activity">
    <reaction evidence="8 11">
        <text>thymidine + ATP = dTMP + ADP + H(+)</text>
        <dbReference type="Rhea" id="RHEA:19129"/>
        <dbReference type="ChEBI" id="CHEBI:15378"/>
        <dbReference type="ChEBI" id="CHEBI:17748"/>
        <dbReference type="ChEBI" id="CHEBI:30616"/>
        <dbReference type="ChEBI" id="CHEBI:63528"/>
        <dbReference type="ChEBI" id="CHEBI:456216"/>
        <dbReference type="EC" id="2.7.1.21"/>
    </reaction>
</comment>
<keyword evidence="6 8" id="KW-0418">Kinase</keyword>
<comment type="similarity">
    <text evidence="1 8 12">Belongs to the thymidine kinase family.</text>
</comment>
<evidence type="ECO:0000256" key="11">
    <source>
        <dbReference type="RuleBase" id="RU000544"/>
    </source>
</evidence>
<evidence type="ECO:0000256" key="8">
    <source>
        <dbReference type="HAMAP-Rule" id="MF_00124"/>
    </source>
</evidence>
<evidence type="ECO:0000256" key="12">
    <source>
        <dbReference type="RuleBase" id="RU004165"/>
    </source>
</evidence>
<dbReference type="EMBL" id="FR872582">
    <property type="protein sequence ID" value="CCB88400.1"/>
    <property type="molecule type" value="Genomic_DNA"/>
</dbReference>
<feature type="binding site" evidence="10">
    <location>
        <begin position="171"/>
        <end position="174"/>
    </location>
    <ligand>
        <name>substrate</name>
    </ligand>
</feature>
<sequence length="207" mass="23337">MAKLYFYYSAMNAGKSTTLLQSSYNYRERGMNTLLLAPRFDDRFGDPAIYSRIGLKQEALLFEKGTNIYYQTEEKIDEIGALHCVLIDEAHFLTKSQVAQLVSITKKLHVPVLCYGLRSDFLGEPFEGSQYLLTWADELVEIKTICHCGSKATMNMRIDEEGSPVSKGNQVHIGGNESYLSVCMKHFVEAIDAIEEIAFGKTHSNRS</sequence>
<dbReference type="HOGENOM" id="CLU_064400_2_1_0"/>
<dbReference type="AlphaFoldDB" id="F8L6Q2"/>
<evidence type="ECO:0000256" key="6">
    <source>
        <dbReference type="ARBA" id="ARBA00022777"/>
    </source>
</evidence>
<dbReference type="RefSeq" id="WP_013942867.1">
    <property type="nucleotide sequence ID" value="NC_015713.1"/>
</dbReference>
<keyword evidence="3 8" id="KW-0237">DNA synthesis</keyword>
<feature type="binding site" evidence="10">
    <location>
        <position position="179"/>
    </location>
    <ligand>
        <name>substrate</name>
    </ligand>
</feature>
<evidence type="ECO:0000256" key="7">
    <source>
        <dbReference type="ARBA" id="ARBA00022840"/>
    </source>
</evidence>
<dbReference type="SUPFAM" id="SSF57716">
    <property type="entry name" value="Glucocorticoid receptor-like (DNA-binding domain)"/>
    <property type="match status" value="1"/>
</dbReference>
<organism evidence="13 14">
    <name type="scientific">Simkania negevensis (strain ATCC VR-1471 / DSM 27360 / Z)</name>
    <dbReference type="NCBI Taxonomy" id="331113"/>
    <lineage>
        <taxon>Bacteria</taxon>
        <taxon>Pseudomonadati</taxon>
        <taxon>Chlamydiota</taxon>
        <taxon>Chlamydiia</taxon>
        <taxon>Parachlamydiales</taxon>
        <taxon>Simkaniaceae</taxon>
        <taxon>Simkania</taxon>
    </lineage>
</organism>
<keyword evidence="8" id="KW-0862">Zinc</keyword>
<feature type="binding site" evidence="8">
    <location>
        <position position="186"/>
    </location>
    <ligand>
        <name>Zn(2+)</name>
        <dbReference type="ChEBI" id="CHEBI:29105"/>
    </ligand>
</feature>
<accession>F8L6Q2</accession>
<feature type="active site" description="Proton acceptor" evidence="8 9">
    <location>
        <position position="89"/>
    </location>
</feature>
<evidence type="ECO:0000256" key="4">
    <source>
        <dbReference type="ARBA" id="ARBA00022679"/>
    </source>
</evidence>